<comment type="caution">
    <text evidence="1">The sequence shown here is derived from an EMBL/GenBank/DDBJ whole genome shotgun (WGS) entry which is preliminary data.</text>
</comment>
<keyword evidence="2" id="KW-1185">Reference proteome</keyword>
<sequence length="203" mass="22920">MNKYLPLIGLLLLVACNNGETDSLSSDTPISERLPHADYNVPNDLQDLETDSEDIVTVRVNSNERIGYEDEEQAYVSTLTNVEILEVHAGSNYNEGDETIVSEPYYVDFNGEYQQLEGYVPMEEGREYLLFLRYGDDEELDNGIVSLDFGKYSVGGGEVIEESVTTLRTVQELDGVDFMKDDSTHVELYSEIKDEALEKYSPE</sequence>
<name>A0A2P6MD32_ALKUR</name>
<organism evidence="1 2">
    <name type="scientific">Alkalicoccus urumqiensis</name>
    <name type="common">Bacillus urumqiensis</name>
    <dbReference type="NCBI Taxonomy" id="1548213"/>
    <lineage>
        <taxon>Bacteria</taxon>
        <taxon>Bacillati</taxon>
        <taxon>Bacillota</taxon>
        <taxon>Bacilli</taxon>
        <taxon>Bacillales</taxon>
        <taxon>Bacillaceae</taxon>
        <taxon>Alkalicoccus</taxon>
    </lineage>
</organism>
<accession>A0A2P6MD32</accession>
<proteinExistence type="predicted"/>
<evidence type="ECO:0000313" key="1">
    <source>
        <dbReference type="EMBL" id="PRO64183.1"/>
    </source>
</evidence>
<dbReference type="RefSeq" id="WP_105960494.1">
    <property type="nucleotide sequence ID" value="NZ_PVNS01000025.1"/>
</dbReference>
<dbReference type="AlphaFoldDB" id="A0A2P6MD32"/>
<evidence type="ECO:0000313" key="2">
    <source>
        <dbReference type="Proteomes" id="UP000243650"/>
    </source>
</evidence>
<reference evidence="1 2" key="1">
    <citation type="submission" date="2018-03" db="EMBL/GenBank/DDBJ databases">
        <title>Bacillus urumqiensis sp. nov., a moderately haloalkaliphilic bacterium isolated from a salt lake.</title>
        <authorList>
            <person name="Zhao B."/>
            <person name="Liao Z."/>
        </authorList>
    </citation>
    <scope>NUCLEOTIDE SEQUENCE [LARGE SCALE GENOMIC DNA]</scope>
    <source>
        <strain evidence="1 2">BZ-SZ-XJ18</strain>
    </source>
</reference>
<protein>
    <submittedName>
        <fullName evidence="1">Uncharacterized protein</fullName>
    </submittedName>
</protein>
<dbReference type="PROSITE" id="PS51257">
    <property type="entry name" value="PROKAR_LIPOPROTEIN"/>
    <property type="match status" value="1"/>
</dbReference>
<gene>
    <name evidence="1" type="ORF">C6I21_16100</name>
</gene>
<dbReference type="EMBL" id="PVNS01000025">
    <property type="protein sequence ID" value="PRO64183.1"/>
    <property type="molecule type" value="Genomic_DNA"/>
</dbReference>
<dbReference type="Proteomes" id="UP000243650">
    <property type="component" value="Unassembled WGS sequence"/>
</dbReference>
<dbReference type="OrthoDB" id="2611907at2"/>